<dbReference type="Proteomes" id="UP001206013">
    <property type="component" value="Unassembled WGS sequence"/>
</dbReference>
<gene>
    <name evidence="1" type="ORF">NE692_09575</name>
</gene>
<dbReference type="AlphaFoldDB" id="A0AAW5JW30"/>
<dbReference type="EMBL" id="JANFYM010000012">
    <property type="protein sequence ID" value="MCQ4793700.1"/>
    <property type="molecule type" value="Genomic_DNA"/>
</dbReference>
<reference evidence="1" key="1">
    <citation type="submission" date="2022-06" db="EMBL/GenBank/DDBJ databases">
        <title>Isolation of gut microbiota from human fecal samples.</title>
        <authorList>
            <person name="Pamer E.G."/>
            <person name="Barat B."/>
            <person name="Waligurski E."/>
            <person name="Medina S."/>
            <person name="Paddock L."/>
            <person name="Mostad J."/>
        </authorList>
    </citation>
    <scope>NUCLEOTIDE SEQUENCE</scope>
    <source>
        <strain evidence="1">SL.1.01</strain>
    </source>
</reference>
<evidence type="ECO:0000313" key="1">
    <source>
        <dbReference type="EMBL" id="MCQ4793700.1"/>
    </source>
</evidence>
<comment type="caution">
    <text evidence="1">The sequence shown here is derived from an EMBL/GenBank/DDBJ whole genome shotgun (WGS) entry which is preliminary data.</text>
</comment>
<proteinExistence type="predicted"/>
<organism evidence="1 2">
    <name type="scientific">Bifidobacterium adolescentis</name>
    <dbReference type="NCBI Taxonomy" id="1680"/>
    <lineage>
        <taxon>Bacteria</taxon>
        <taxon>Bacillati</taxon>
        <taxon>Actinomycetota</taxon>
        <taxon>Actinomycetes</taxon>
        <taxon>Bifidobacteriales</taxon>
        <taxon>Bifidobacteriaceae</taxon>
        <taxon>Bifidobacterium</taxon>
    </lineage>
</organism>
<accession>A0AAW5JW30</accession>
<evidence type="ECO:0000313" key="2">
    <source>
        <dbReference type="Proteomes" id="UP001206013"/>
    </source>
</evidence>
<sequence length="123" mass="14469">MNQATKFGKRILFDDHPTRAVFDTKELPTYDSYALYRVCLRSWQRHSCRPGTEDTPMFDVICPARWCRWIAHVSILNYLDGISWLAWPVEGGVSWRHRTIDPYSVHYSADTHIPVIDLRESEE</sequence>
<dbReference type="RefSeq" id="WP_256134700.1">
    <property type="nucleotide sequence ID" value="NZ_JANFYM010000012.1"/>
</dbReference>
<name>A0AAW5JW30_BIFAD</name>
<protein>
    <submittedName>
        <fullName evidence="1">Uncharacterized protein</fullName>
    </submittedName>
</protein>